<organism evidence="8 9">
    <name type="scientific">Euroglyphus maynei</name>
    <name type="common">Mayne's house dust mite</name>
    <dbReference type="NCBI Taxonomy" id="6958"/>
    <lineage>
        <taxon>Eukaryota</taxon>
        <taxon>Metazoa</taxon>
        <taxon>Ecdysozoa</taxon>
        <taxon>Arthropoda</taxon>
        <taxon>Chelicerata</taxon>
        <taxon>Arachnida</taxon>
        <taxon>Acari</taxon>
        <taxon>Acariformes</taxon>
        <taxon>Sarcoptiformes</taxon>
        <taxon>Astigmata</taxon>
        <taxon>Psoroptidia</taxon>
        <taxon>Analgoidea</taxon>
        <taxon>Pyroglyphidae</taxon>
        <taxon>Pyroglyphinae</taxon>
        <taxon>Euroglyphus</taxon>
    </lineage>
</organism>
<evidence type="ECO:0000313" key="8">
    <source>
        <dbReference type="EMBL" id="OTF84148.1"/>
    </source>
</evidence>
<reference evidence="8 9" key="1">
    <citation type="submission" date="2017-03" db="EMBL/GenBank/DDBJ databases">
        <title>Genome Survey of Euroglyphus maynei.</title>
        <authorList>
            <person name="Arlian L.G."/>
            <person name="Morgan M.S."/>
            <person name="Rider S.D."/>
        </authorList>
    </citation>
    <scope>NUCLEOTIDE SEQUENCE [LARGE SCALE GENOMIC DNA]</scope>
    <source>
        <strain evidence="8">Arlian Lab</strain>
        <tissue evidence="8">Whole body</tissue>
    </source>
</reference>
<dbReference type="Proteomes" id="UP000194236">
    <property type="component" value="Unassembled WGS sequence"/>
</dbReference>
<dbReference type="PROSITE" id="PS51194">
    <property type="entry name" value="HELICASE_CTER"/>
    <property type="match status" value="1"/>
</dbReference>
<protein>
    <recommendedName>
        <fullName evidence="1">RNA helicase</fullName>
        <ecNumber evidence="1">3.6.4.13</ecNumber>
    </recommendedName>
</protein>
<dbReference type="GO" id="GO:0016787">
    <property type="term" value="F:hydrolase activity"/>
    <property type="evidence" value="ECO:0007669"/>
    <property type="project" value="UniProtKB-KW"/>
</dbReference>
<dbReference type="InterPro" id="IPR011545">
    <property type="entry name" value="DEAD/DEAH_box_helicase_dom"/>
</dbReference>
<dbReference type="EC" id="3.6.4.13" evidence="1"/>
<proteinExistence type="predicted"/>
<keyword evidence="4 8" id="KW-0347">Helicase</keyword>
<dbReference type="EMBL" id="MUJZ01000450">
    <property type="protein sequence ID" value="OTF84148.1"/>
    <property type="molecule type" value="Genomic_DNA"/>
</dbReference>
<name>A0A1Y3BVU8_EURMA</name>
<evidence type="ECO:0000256" key="2">
    <source>
        <dbReference type="ARBA" id="ARBA00022741"/>
    </source>
</evidence>
<dbReference type="InterPro" id="IPR001650">
    <property type="entry name" value="Helicase_C-like"/>
</dbReference>
<evidence type="ECO:0000256" key="3">
    <source>
        <dbReference type="ARBA" id="ARBA00022801"/>
    </source>
</evidence>
<feature type="domain" description="Helicase C-terminal" evidence="7">
    <location>
        <begin position="180"/>
        <end position="332"/>
    </location>
</feature>
<evidence type="ECO:0000256" key="4">
    <source>
        <dbReference type="ARBA" id="ARBA00022806"/>
    </source>
</evidence>
<dbReference type="SMART" id="SM00487">
    <property type="entry name" value="DEXDc"/>
    <property type="match status" value="1"/>
</dbReference>
<dbReference type="SUPFAM" id="SSF52540">
    <property type="entry name" value="P-loop containing nucleoside triphosphate hydrolases"/>
    <property type="match status" value="1"/>
</dbReference>
<keyword evidence="9" id="KW-1185">Reference proteome</keyword>
<dbReference type="InterPro" id="IPR027417">
    <property type="entry name" value="P-loop_NTPase"/>
</dbReference>
<dbReference type="Gene3D" id="3.40.50.300">
    <property type="entry name" value="P-loop containing nucleotide triphosphate hydrolases"/>
    <property type="match status" value="2"/>
</dbReference>
<dbReference type="GO" id="GO:0003724">
    <property type="term" value="F:RNA helicase activity"/>
    <property type="evidence" value="ECO:0007669"/>
    <property type="project" value="UniProtKB-EC"/>
</dbReference>
<evidence type="ECO:0000256" key="1">
    <source>
        <dbReference type="ARBA" id="ARBA00012552"/>
    </source>
</evidence>
<evidence type="ECO:0000313" key="9">
    <source>
        <dbReference type="Proteomes" id="UP000194236"/>
    </source>
</evidence>
<feature type="non-terminal residue" evidence="8">
    <location>
        <position position="351"/>
    </location>
</feature>
<keyword evidence="5" id="KW-0067">ATP-binding</keyword>
<keyword evidence="2" id="KW-0547">Nucleotide-binding</keyword>
<dbReference type="PANTHER" id="PTHR47958">
    <property type="entry name" value="ATP-DEPENDENT RNA HELICASE DBP3"/>
    <property type="match status" value="1"/>
</dbReference>
<dbReference type="GO" id="GO:0003676">
    <property type="term" value="F:nucleic acid binding"/>
    <property type="evidence" value="ECO:0007669"/>
    <property type="project" value="InterPro"/>
</dbReference>
<gene>
    <name evidence="8" type="ORF">BLA29_007096</name>
</gene>
<comment type="caution">
    <text evidence="8">The sequence shown here is derived from an EMBL/GenBank/DDBJ whole genome shotgun (WGS) entry which is preliminary data.</text>
</comment>
<evidence type="ECO:0000259" key="7">
    <source>
        <dbReference type="PROSITE" id="PS51194"/>
    </source>
</evidence>
<feature type="domain" description="Helicase ATP-binding" evidence="6">
    <location>
        <begin position="1"/>
        <end position="145"/>
    </location>
</feature>
<evidence type="ECO:0000259" key="6">
    <source>
        <dbReference type="PROSITE" id="PS51192"/>
    </source>
</evidence>
<dbReference type="Pfam" id="PF00270">
    <property type="entry name" value="DEAD"/>
    <property type="match status" value="1"/>
</dbReference>
<dbReference type="GO" id="GO:0005524">
    <property type="term" value="F:ATP binding"/>
    <property type="evidence" value="ECO:0007669"/>
    <property type="project" value="UniProtKB-KW"/>
</dbReference>
<dbReference type="PROSITE" id="PS51192">
    <property type="entry name" value="HELICASE_ATP_BIND_1"/>
    <property type="match status" value="1"/>
</dbReference>
<accession>A0A1Y3BVU8</accession>
<keyword evidence="3" id="KW-0378">Hydrolase</keyword>
<dbReference type="SMART" id="SM00490">
    <property type="entry name" value="HELICc"/>
    <property type="match status" value="1"/>
</dbReference>
<dbReference type="InterPro" id="IPR014001">
    <property type="entry name" value="Helicase_ATP-bd"/>
</dbReference>
<sequence>MIRQDIHNEVPCPKVLILAPTREIAVQIGDLINVLTMGWENFSCYKAIGGTKVSDDVEQLYHSQIVVGTPGRIVCLLEMNFLKPQSIRLFVLDECDKLMEENFKIQIDKIYNRLPANKQMIVTSATMSTEMTEYLTKYMRDPALIRMNADKPSLIGVAQYTLMVDGHCLDYMNFESKIDPLLELLDTIQFNQCFVFLNYQTRVKYLYERLNSKGLSVIHITGDMSQKERLKTIEMFRSQRFKIFISTDLTSRGIDIESVNLVINIDVPNDCETYLHRIGRAGRYGSSGLAITMVGRDSNECDKFSTTLSQYNLETKRLHLPLTVDLWENFRRENSHSPNELPSSSSTTTLK</sequence>
<dbReference type="AlphaFoldDB" id="A0A1Y3BVU8"/>
<evidence type="ECO:0000256" key="5">
    <source>
        <dbReference type="ARBA" id="ARBA00022840"/>
    </source>
</evidence>
<dbReference type="CDD" id="cd18787">
    <property type="entry name" value="SF2_C_DEAD"/>
    <property type="match status" value="1"/>
</dbReference>
<dbReference type="OrthoDB" id="434041at2759"/>
<dbReference type="Pfam" id="PF00271">
    <property type="entry name" value="Helicase_C"/>
    <property type="match status" value="1"/>
</dbReference>